<evidence type="ECO:0000256" key="1">
    <source>
        <dbReference type="ARBA" id="ARBA00022801"/>
    </source>
</evidence>
<dbReference type="AlphaFoldDB" id="X0RTV8"/>
<dbReference type="SMART" id="SM00331">
    <property type="entry name" value="PP2C_SIG"/>
    <property type="match status" value="1"/>
</dbReference>
<dbReference type="PANTHER" id="PTHR43156">
    <property type="entry name" value="STAGE II SPORULATION PROTEIN E-RELATED"/>
    <property type="match status" value="1"/>
</dbReference>
<gene>
    <name evidence="3" type="ORF">S01H1_00367</name>
</gene>
<keyword evidence="1" id="KW-0378">Hydrolase</keyword>
<dbReference type="GO" id="GO:0016791">
    <property type="term" value="F:phosphatase activity"/>
    <property type="evidence" value="ECO:0007669"/>
    <property type="project" value="TreeGrafter"/>
</dbReference>
<proteinExistence type="predicted"/>
<protein>
    <recommendedName>
        <fullName evidence="2">PPM-type phosphatase domain-containing protein</fullName>
    </recommendedName>
</protein>
<dbReference type="PROSITE" id="PS51746">
    <property type="entry name" value="PPM_2"/>
    <property type="match status" value="1"/>
</dbReference>
<dbReference type="PANTHER" id="PTHR43156:SF2">
    <property type="entry name" value="STAGE II SPORULATION PROTEIN E"/>
    <property type="match status" value="1"/>
</dbReference>
<name>X0RTV8_9ZZZZ</name>
<organism evidence="3">
    <name type="scientific">marine sediment metagenome</name>
    <dbReference type="NCBI Taxonomy" id="412755"/>
    <lineage>
        <taxon>unclassified sequences</taxon>
        <taxon>metagenomes</taxon>
        <taxon>ecological metagenomes</taxon>
    </lineage>
</organism>
<dbReference type="Gene3D" id="3.60.40.10">
    <property type="entry name" value="PPM-type phosphatase domain"/>
    <property type="match status" value="1"/>
</dbReference>
<evidence type="ECO:0000313" key="3">
    <source>
        <dbReference type="EMBL" id="GAF72284.1"/>
    </source>
</evidence>
<dbReference type="InterPro" id="IPR003018">
    <property type="entry name" value="GAF"/>
</dbReference>
<dbReference type="InterPro" id="IPR001932">
    <property type="entry name" value="PPM-type_phosphatase-like_dom"/>
</dbReference>
<sequence length="343" mass="38233">MVSKNDTVIKAAFAGEAVVLDDMRVDRRVKYQEATIREGLVSQLTVAMQFRGEAIGVLRLYSPEPKHFDKDDIALARAVASQCAVAITNANLYREAIEGERIAEQMRLAGVIQRRMIPEKAPVIPGLDIAATYIPCFDVGGDFYDFLQVRDNCIVLGIADVIGKGIPAAIMMSSFRGAMRAYADTEDNKGCIKEIINKLNKMACNECRNGEFITLFYAAIDVKDMTVTYCNCGHEPPIMIRKERITELEKGGLVLGVEPHFEYAIETLQLKHGDCLLFYTDGLTDAANFDGQLWGRQNLLKTAKKLTTHSAEHMLKNILGYRRRFVGLARQTDDTSIIIVKVD</sequence>
<dbReference type="Pfam" id="PF01590">
    <property type="entry name" value="GAF"/>
    <property type="match status" value="1"/>
</dbReference>
<dbReference type="EMBL" id="BARS01000126">
    <property type="protein sequence ID" value="GAF72284.1"/>
    <property type="molecule type" value="Genomic_DNA"/>
</dbReference>
<dbReference type="SUPFAM" id="SSF55781">
    <property type="entry name" value="GAF domain-like"/>
    <property type="match status" value="1"/>
</dbReference>
<feature type="domain" description="PPM-type phosphatase" evidence="2">
    <location>
        <begin position="128"/>
        <end position="342"/>
    </location>
</feature>
<accession>X0RTV8</accession>
<evidence type="ECO:0000259" key="2">
    <source>
        <dbReference type="PROSITE" id="PS51746"/>
    </source>
</evidence>
<dbReference type="Gene3D" id="3.30.450.40">
    <property type="match status" value="1"/>
</dbReference>
<dbReference type="Pfam" id="PF07228">
    <property type="entry name" value="SpoIIE"/>
    <property type="match status" value="1"/>
</dbReference>
<dbReference type="SUPFAM" id="SSF81606">
    <property type="entry name" value="PP2C-like"/>
    <property type="match status" value="1"/>
</dbReference>
<dbReference type="InterPro" id="IPR052016">
    <property type="entry name" value="Bact_Sigma-Reg"/>
</dbReference>
<dbReference type="InterPro" id="IPR029016">
    <property type="entry name" value="GAF-like_dom_sf"/>
</dbReference>
<dbReference type="InterPro" id="IPR036457">
    <property type="entry name" value="PPM-type-like_dom_sf"/>
</dbReference>
<comment type="caution">
    <text evidence="3">The sequence shown here is derived from an EMBL/GenBank/DDBJ whole genome shotgun (WGS) entry which is preliminary data.</text>
</comment>
<reference evidence="3" key="1">
    <citation type="journal article" date="2014" name="Front. Microbiol.">
        <title>High frequency of phylogenetically diverse reductive dehalogenase-homologous genes in deep subseafloor sedimentary metagenomes.</title>
        <authorList>
            <person name="Kawai M."/>
            <person name="Futagami T."/>
            <person name="Toyoda A."/>
            <person name="Takaki Y."/>
            <person name="Nishi S."/>
            <person name="Hori S."/>
            <person name="Arai W."/>
            <person name="Tsubouchi T."/>
            <person name="Morono Y."/>
            <person name="Uchiyama I."/>
            <person name="Ito T."/>
            <person name="Fujiyama A."/>
            <person name="Inagaki F."/>
            <person name="Takami H."/>
        </authorList>
    </citation>
    <scope>NUCLEOTIDE SEQUENCE</scope>
    <source>
        <strain evidence="3">Expedition CK06-06</strain>
    </source>
</reference>